<comment type="caution">
    <text evidence="6">The sequence shown here is derived from an EMBL/GenBank/DDBJ whole genome shotgun (WGS) entry which is preliminary data.</text>
</comment>
<comment type="similarity">
    <text evidence="2">Belongs to the SPT4 family.</text>
</comment>
<dbReference type="PANTHER" id="PTHR12882">
    <property type="entry name" value="SUPPRESSOR OF TY 4"/>
    <property type="match status" value="1"/>
</dbReference>
<dbReference type="Gene3D" id="3.30.40.210">
    <property type="match status" value="1"/>
</dbReference>
<protein>
    <submittedName>
        <fullName evidence="6">Transcription elongation factor SPT4</fullName>
    </submittedName>
</protein>
<dbReference type="GO" id="GO:0000993">
    <property type="term" value="F:RNA polymerase II complex binding"/>
    <property type="evidence" value="ECO:0007669"/>
    <property type="project" value="TreeGrafter"/>
</dbReference>
<dbReference type="Pfam" id="PF06093">
    <property type="entry name" value="Spt4"/>
    <property type="match status" value="1"/>
</dbReference>
<dbReference type="Proteomes" id="UP000224006">
    <property type="component" value="Chromosome VIII"/>
</dbReference>
<dbReference type="GO" id="GO:0006355">
    <property type="term" value="P:regulation of DNA-templated transcription"/>
    <property type="evidence" value="ECO:0007669"/>
    <property type="project" value="InterPro"/>
</dbReference>
<dbReference type="EMBL" id="NWUJ01000009">
    <property type="protein sequence ID" value="PFH33287.1"/>
    <property type="molecule type" value="Genomic_DNA"/>
</dbReference>
<dbReference type="RefSeq" id="XP_029217296.1">
    <property type="nucleotide sequence ID" value="XM_029366836.1"/>
</dbReference>
<keyword evidence="6" id="KW-0251">Elongation factor</keyword>
<evidence type="ECO:0000313" key="6">
    <source>
        <dbReference type="EMBL" id="PFH33287.1"/>
    </source>
</evidence>
<dbReference type="CDD" id="cd07973">
    <property type="entry name" value="Spt4"/>
    <property type="match status" value="1"/>
</dbReference>
<dbReference type="PANTHER" id="PTHR12882:SF1">
    <property type="entry name" value="TRANSCRIPTION ELONGATION FACTOR SPT4"/>
    <property type="match status" value="1"/>
</dbReference>
<dbReference type="InterPro" id="IPR038510">
    <property type="entry name" value="Spt4_sf"/>
</dbReference>
<dbReference type="OrthoDB" id="248751at2759"/>
<accession>A0A2A9MCE9</accession>
<evidence type="ECO:0000259" key="5">
    <source>
        <dbReference type="SMART" id="SM01389"/>
    </source>
</evidence>
<proteinExistence type="inferred from homology"/>
<keyword evidence="7" id="KW-1185">Reference proteome</keyword>
<dbReference type="VEuPathDB" id="ToxoDB:BESB_084860"/>
<comment type="subcellular location">
    <subcellularLocation>
        <location evidence="1">Nucleus</location>
    </subcellularLocation>
</comment>
<sequence length="148" mass="16141">MEGGGSGSSVYEVDDTAASLAGDPTTVATVPRGQVRKVKNRSGQEEDKVVLKLRACISCRLIMSEQQFYDEGCPNCGFLQMDGDRHRVWDCTTVNFAGFVAIMKPMASWVARHNKLTEVVPGCYAVSVVGELPESVKDDVHRASHYAD</sequence>
<evidence type="ECO:0000256" key="1">
    <source>
        <dbReference type="ARBA" id="ARBA00004123"/>
    </source>
</evidence>
<reference evidence="6 7" key="1">
    <citation type="submission" date="2017-09" db="EMBL/GenBank/DDBJ databases">
        <title>Genome sequencing of Besnoitia besnoiti strain Bb-Ger1.</title>
        <authorList>
            <person name="Schares G."/>
            <person name="Venepally P."/>
            <person name="Lorenzi H.A."/>
        </authorList>
    </citation>
    <scope>NUCLEOTIDE SEQUENCE [LARGE SCALE GENOMIC DNA]</scope>
    <source>
        <strain evidence="6 7">Bb-Ger1</strain>
    </source>
</reference>
<dbReference type="GO" id="GO:0008270">
    <property type="term" value="F:zinc ion binding"/>
    <property type="evidence" value="ECO:0007669"/>
    <property type="project" value="InterPro"/>
</dbReference>
<evidence type="ECO:0000256" key="4">
    <source>
        <dbReference type="ARBA" id="ARBA00023242"/>
    </source>
</evidence>
<evidence type="ECO:0000256" key="2">
    <source>
        <dbReference type="ARBA" id="ARBA00010464"/>
    </source>
</evidence>
<dbReference type="GO" id="GO:0003746">
    <property type="term" value="F:translation elongation factor activity"/>
    <property type="evidence" value="ECO:0007669"/>
    <property type="project" value="UniProtKB-KW"/>
</dbReference>
<dbReference type="AlphaFoldDB" id="A0A2A9MCE9"/>
<keyword evidence="4" id="KW-0539">Nucleus</keyword>
<dbReference type="KEGG" id="bbes:BESB_084860"/>
<name>A0A2A9MCE9_BESBE</name>
<keyword evidence="3" id="KW-0804">Transcription</keyword>
<dbReference type="GeneID" id="40313412"/>
<feature type="domain" description="Spt4/RpoE2 zinc finger" evidence="5">
    <location>
        <begin position="53"/>
        <end position="129"/>
    </location>
</feature>
<dbReference type="FunFam" id="3.30.40.210:FF:000004">
    <property type="entry name" value="Transcription elongation factor SPT4"/>
    <property type="match status" value="1"/>
</dbReference>
<dbReference type="STRING" id="94643.A0A2A9MCE9"/>
<keyword evidence="6" id="KW-0648">Protein biosynthesis</keyword>
<evidence type="ECO:0000256" key="3">
    <source>
        <dbReference type="ARBA" id="ARBA00023163"/>
    </source>
</evidence>
<evidence type="ECO:0000313" key="7">
    <source>
        <dbReference type="Proteomes" id="UP000224006"/>
    </source>
</evidence>
<dbReference type="SUPFAM" id="SSF63393">
    <property type="entry name" value="RNA polymerase subunits"/>
    <property type="match status" value="1"/>
</dbReference>
<dbReference type="InterPro" id="IPR029040">
    <property type="entry name" value="RPABC4/Spt4"/>
</dbReference>
<dbReference type="InterPro" id="IPR009287">
    <property type="entry name" value="Spt4"/>
</dbReference>
<organism evidence="6 7">
    <name type="scientific">Besnoitia besnoiti</name>
    <name type="common">Apicomplexan protozoan</name>
    <dbReference type="NCBI Taxonomy" id="94643"/>
    <lineage>
        <taxon>Eukaryota</taxon>
        <taxon>Sar</taxon>
        <taxon>Alveolata</taxon>
        <taxon>Apicomplexa</taxon>
        <taxon>Conoidasida</taxon>
        <taxon>Coccidia</taxon>
        <taxon>Eucoccidiorida</taxon>
        <taxon>Eimeriorina</taxon>
        <taxon>Sarcocystidae</taxon>
        <taxon>Besnoitia</taxon>
    </lineage>
</organism>
<dbReference type="SMART" id="SM01389">
    <property type="entry name" value="Spt4"/>
    <property type="match status" value="1"/>
</dbReference>
<dbReference type="GO" id="GO:0032044">
    <property type="term" value="C:DSIF complex"/>
    <property type="evidence" value="ECO:0007669"/>
    <property type="project" value="TreeGrafter"/>
</dbReference>
<gene>
    <name evidence="6" type="ORF">BESB_084860</name>
</gene>
<dbReference type="GO" id="GO:0140673">
    <property type="term" value="P:transcription elongation-coupled chromatin remodeling"/>
    <property type="evidence" value="ECO:0007669"/>
    <property type="project" value="InterPro"/>
</dbReference>
<dbReference type="InterPro" id="IPR022800">
    <property type="entry name" value="Spt4/RpoE2_Znf"/>
</dbReference>